<dbReference type="STRING" id="112268.A0A182W3G6"/>
<evidence type="ECO:0000256" key="4">
    <source>
        <dbReference type="ARBA" id="ARBA00022723"/>
    </source>
</evidence>
<dbReference type="EnsemblMetazoa" id="AMIN004877-RA">
    <property type="protein sequence ID" value="AMIN004877-PA"/>
    <property type="gene ID" value="AMIN004877"/>
</dbReference>
<feature type="region of interest" description="Disordered" evidence="12">
    <location>
        <begin position="140"/>
        <end position="175"/>
    </location>
</feature>
<comment type="subcellular location">
    <subcellularLocation>
        <location evidence="1">Nucleus</location>
        <location evidence="1">Nucleolus</location>
    </subcellularLocation>
</comment>
<dbReference type="PANTHER" id="PTHR31576:SF2">
    <property type="entry name" value="TATA BOX-BINDING PROTEIN-ASSOCIATED FACTOR RNA POLYMERASE I SUBUNIT B"/>
    <property type="match status" value="1"/>
</dbReference>
<feature type="domain" description="RRN7-type" evidence="13">
    <location>
        <begin position="7"/>
        <end position="31"/>
    </location>
</feature>
<evidence type="ECO:0000256" key="2">
    <source>
        <dbReference type="ARBA" id="ARBA00006899"/>
    </source>
</evidence>
<dbReference type="GO" id="GO:0005668">
    <property type="term" value="C:RNA polymerase transcription factor SL1 complex"/>
    <property type="evidence" value="ECO:0007669"/>
    <property type="project" value="TreeGrafter"/>
</dbReference>
<dbReference type="VEuPathDB" id="VectorBase:AMIN004877"/>
<keyword evidence="5" id="KW-0863">Zinc-finger</keyword>
<dbReference type="InterPro" id="IPR021752">
    <property type="entry name" value="TF_Rrn7_Zf"/>
</dbReference>
<dbReference type="Proteomes" id="UP000075920">
    <property type="component" value="Unassembled WGS sequence"/>
</dbReference>
<keyword evidence="4" id="KW-0479">Metal-binding</keyword>
<name>A0A182W3G6_9DIPT</name>
<evidence type="ECO:0000256" key="12">
    <source>
        <dbReference type="SAM" id="MobiDB-lite"/>
    </source>
</evidence>
<evidence type="ECO:0000259" key="14">
    <source>
        <dbReference type="Pfam" id="PF20645"/>
    </source>
</evidence>
<accession>A0A182W3G6</accession>
<dbReference type="GO" id="GO:0008270">
    <property type="term" value="F:zinc ion binding"/>
    <property type="evidence" value="ECO:0007669"/>
    <property type="project" value="UniProtKB-KW"/>
</dbReference>
<dbReference type="GO" id="GO:0001164">
    <property type="term" value="F:RNA polymerase I core promoter sequence-specific DNA binding"/>
    <property type="evidence" value="ECO:0007669"/>
    <property type="project" value="InterPro"/>
</dbReference>
<dbReference type="PANTHER" id="PTHR31576">
    <property type="entry name" value="TATA BOX-BINDING PROTEIN-ASSOCIATED FACTOR RNA POLYMERASE I SUBUNIT B"/>
    <property type="match status" value="1"/>
</dbReference>
<evidence type="ECO:0000256" key="10">
    <source>
        <dbReference type="ARBA" id="ARBA00023242"/>
    </source>
</evidence>
<evidence type="ECO:0000313" key="16">
    <source>
        <dbReference type="Proteomes" id="UP000075920"/>
    </source>
</evidence>
<keyword evidence="7" id="KW-0805">Transcription regulation</keyword>
<dbReference type="AlphaFoldDB" id="A0A182W3G6"/>
<organism evidence="15 16">
    <name type="scientific">Anopheles minimus</name>
    <dbReference type="NCBI Taxonomy" id="112268"/>
    <lineage>
        <taxon>Eukaryota</taxon>
        <taxon>Metazoa</taxon>
        <taxon>Ecdysozoa</taxon>
        <taxon>Arthropoda</taxon>
        <taxon>Hexapoda</taxon>
        <taxon>Insecta</taxon>
        <taxon>Pterygota</taxon>
        <taxon>Neoptera</taxon>
        <taxon>Endopterygota</taxon>
        <taxon>Diptera</taxon>
        <taxon>Nematocera</taxon>
        <taxon>Culicoidea</taxon>
        <taxon>Culicidae</taxon>
        <taxon>Anophelinae</taxon>
        <taxon>Anopheles</taxon>
    </lineage>
</organism>
<sequence length="807" mass="94132">MATAIDKCELCGLDDFTLEDGFYYCTECGTKLLNKREIVDDDINVGCQTTLRAEVGVESKITSWEQMNYFLHGLTVHLVELGAPEELKATVLQIWCAYLNIAEIAFFHKRQRKRPRLGLRNQKWDLKVLFNRNPPKRIRRKVEKSGEISLKRRRKQNQDMLKAEQDALTQSQNSDVESTLSSLSTSMLSSSNSVQTPLSYQFNRRARKRLLEDFRLDEEHIAWHEQEAPEDANCHTFPYKFVKQNNTKEEDNWSYIHRKSILIAILSLGLNQVRSSIQMSDLIRWIEEGHLSLNNLRQYLPEGIDPACYSETVTHLSTYYQGVLTSLIASDLGIVPIHPDLSLICSRFLSELALPLDLAPYIAKVIAIAPGIKQTYAYSYFPKYELHAMKYILFIMKLFFGLDGVNETKLDTITEKLNERIGPSDKFPKLFVWREWQRYVTMRRIILEQLHYPTSHSRAQSIVNRPVESDLFLSFFETRVVPDDDNTTGYQAGLVRPSHNPAQERLFKNLHTIIASATETIHSNRHSVPPKKHIEFDHSMEPQRTYFAEILKMDDTERQNVYIPEYMVTDHSKRTVAPFVNPMPLKRHFLANRKVRLVTKNIKPTIKHIQMVKHNPRTNVELYLSVNKFVQVLTTDEPDSRSSEDENDESNILNYIHSKAERHKLSHEDILRNTLCQNTVEEMESNLRAVEFEVVAKDTELSWIKELKGDVNPFKNNPTIDESLPEEDRCSETVQIALPNFYYWINHGHLKCIPYDDFEKDYFSTFPPNFQFLLREAAYVTRCSTLDLYLELNELEKYFFQTYSQIK</sequence>
<keyword evidence="9" id="KW-0804">Transcription</keyword>
<evidence type="ECO:0000256" key="11">
    <source>
        <dbReference type="ARBA" id="ARBA00032500"/>
    </source>
</evidence>
<comment type="similarity">
    <text evidence="2">Belongs to the RRN7/TAF1B family.</text>
</comment>
<keyword evidence="16" id="KW-1185">Reference proteome</keyword>
<dbReference type="InterPro" id="IPR033599">
    <property type="entry name" value="TAF1B/Rrn7"/>
</dbReference>
<evidence type="ECO:0000256" key="5">
    <source>
        <dbReference type="ARBA" id="ARBA00022771"/>
    </source>
</evidence>
<reference evidence="16" key="1">
    <citation type="submission" date="2013-03" db="EMBL/GenBank/DDBJ databases">
        <title>The Genome Sequence of Anopheles minimus MINIMUS1.</title>
        <authorList>
            <consortium name="The Broad Institute Genomics Platform"/>
            <person name="Neafsey D.E."/>
            <person name="Walton C."/>
            <person name="Walker B."/>
            <person name="Young S.K."/>
            <person name="Zeng Q."/>
            <person name="Gargeya S."/>
            <person name="Fitzgerald M."/>
            <person name="Haas B."/>
            <person name="Abouelleil A."/>
            <person name="Allen A.W."/>
            <person name="Alvarado L."/>
            <person name="Arachchi H.M."/>
            <person name="Berlin A.M."/>
            <person name="Chapman S.B."/>
            <person name="Gainer-Dewar J."/>
            <person name="Goldberg J."/>
            <person name="Griggs A."/>
            <person name="Gujja S."/>
            <person name="Hansen M."/>
            <person name="Howarth C."/>
            <person name="Imamovic A."/>
            <person name="Ireland A."/>
            <person name="Larimer J."/>
            <person name="McCowan C."/>
            <person name="Murphy C."/>
            <person name="Pearson M."/>
            <person name="Poon T.W."/>
            <person name="Priest M."/>
            <person name="Roberts A."/>
            <person name="Saif S."/>
            <person name="Shea T."/>
            <person name="Sisk P."/>
            <person name="Sykes S."/>
            <person name="Wortman J."/>
            <person name="Nusbaum C."/>
            <person name="Birren B."/>
        </authorList>
    </citation>
    <scope>NUCLEOTIDE SEQUENCE [LARGE SCALE GENOMIC DNA]</scope>
    <source>
        <strain evidence="16">MINIMUS1</strain>
    </source>
</reference>
<keyword evidence="10" id="KW-0539">Nucleus</keyword>
<evidence type="ECO:0000256" key="6">
    <source>
        <dbReference type="ARBA" id="ARBA00022833"/>
    </source>
</evidence>
<evidence type="ECO:0000256" key="9">
    <source>
        <dbReference type="ARBA" id="ARBA00023163"/>
    </source>
</evidence>
<dbReference type="Pfam" id="PF11781">
    <property type="entry name" value="Zn_ribbon_RRN7"/>
    <property type="match status" value="1"/>
</dbReference>
<feature type="domain" description="Rrn7/TAF1B C-terminal cyclin" evidence="14">
    <location>
        <begin position="328"/>
        <end position="441"/>
    </location>
</feature>
<dbReference type="GO" id="GO:0070860">
    <property type="term" value="C:RNA polymerase I core factor complex"/>
    <property type="evidence" value="ECO:0007669"/>
    <property type="project" value="InterPro"/>
</dbReference>
<evidence type="ECO:0000259" key="13">
    <source>
        <dbReference type="Pfam" id="PF11781"/>
    </source>
</evidence>
<proteinExistence type="inferred from homology"/>
<evidence type="ECO:0000256" key="3">
    <source>
        <dbReference type="ARBA" id="ARBA00018994"/>
    </source>
</evidence>
<reference evidence="15" key="2">
    <citation type="submission" date="2020-05" db="UniProtKB">
        <authorList>
            <consortium name="EnsemblMetazoa"/>
        </authorList>
    </citation>
    <scope>IDENTIFICATION</scope>
    <source>
        <strain evidence="15">MINIMUS1</strain>
    </source>
</reference>
<dbReference type="InterPro" id="IPR048538">
    <property type="entry name" value="Rrn7_cyclin_C"/>
</dbReference>
<dbReference type="GO" id="GO:0042790">
    <property type="term" value="P:nucleolar large rRNA transcription by RNA polymerase I"/>
    <property type="evidence" value="ECO:0007669"/>
    <property type="project" value="TreeGrafter"/>
</dbReference>
<dbReference type="Pfam" id="PF20645">
    <property type="entry name" value="Rrn7_cyclin_C"/>
    <property type="match status" value="1"/>
</dbReference>
<evidence type="ECO:0000256" key="1">
    <source>
        <dbReference type="ARBA" id="ARBA00004604"/>
    </source>
</evidence>
<protein>
    <recommendedName>
        <fullName evidence="3">TATA box-binding protein-associated factor RNA polymerase I subunit B</fullName>
    </recommendedName>
    <alternativeName>
        <fullName evidence="11">TATA box-binding protein-associated factor 1B</fullName>
    </alternativeName>
</protein>
<keyword evidence="8" id="KW-0238">DNA-binding</keyword>
<evidence type="ECO:0000256" key="8">
    <source>
        <dbReference type="ARBA" id="ARBA00023125"/>
    </source>
</evidence>
<evidence type="ECO:0000313" key="15">
    <source>
        <dbReference type="EnsemblMetazoa" id="AMIN004877-PA"/>
    </source>
</evidence>
<evidence type="ECO:0000256" key="7">
    <source>
        <dbReference type="ARBA" id="ARBA00023015"/>
    </source>
</evidence>
<keyword evidence="6" id="KW-0862">Zinc</keyword>